<dbReference type="Proteomes" id="UP000316801">
    <property type="component" value="Unassembled WGS sequence"/>
</dbReference>
<dbReference type="InterPro" id="IPR023346">
    <property type="entry name" value="Lysozyme-like_dom_sf"/>
</dbReference>
<feature type="domain" description="Peptidoglycan binding-like" evidence="1">
    <location>
        <begin position="220"/>
        <end position="274"/>
    </location>
</feature>
<dbReference type="InterPro" id="IPR052354">
    <property type="entry name" value="Cell_Wall_Dynamics_Protein"/>
</dbReference>
<keyword evidence="3" id="KW-1185">Reference proteome</keyword>
<dbReference type="Gene3D" id="1.10.530.10">
    <property type="match status" value="1"/>
</dbReference>
<evidence type="ECO:0000313" key="3">
    <source>
        <dbReference type="Proteomes" id="UP000316801"/>
    </source>
</evidence>
<dbReference type="PANTHER" id="PTHR34408">
    <property type="entry name" value="FAMILY PROTEIN, PUTATIVE-RELATED"/>
    <property type="match status" value="1"/>
</dbReference>
<dbReference type="InterPro" id="IPR036365">
    <property type="entry name" value="PGBD-like_sf"/>
</dbReference>
<evidence type="ECO:0000259" key="1">
    <source>
        <dbReference type="Pfam" id="PF01471"/>
    </source>
</evidence>
<dbReference type="RefSeq" id="WP_143125729.1">
    <property type="nucleotide sequence ID" value="NZ_VJMG01000036.1"/>
</dbReference>
<evidence type="ECO:0000313" key="2">
    <source>
        <dbReference type="EMBL" id="TRL38017.1"/>
    </source>
</evidence>
<name>A0A549T812_9HYPH</name>
<accession>A0A549T812</accession>
<dbReference type="Gene3D" id="1.10.101.10">
    <property type="entry name" value="PGBD-like superfamily/PGBD"/>
    <property type="match status" value="1"/>
</dbReference>
<dbReference type="Pfam" id="PF01471">
    <property type="entry name" value="PG_binding_1"/>
    <property type="match status" value="1"/>
</dbReference>
<dbReference type="EMBL" id="VJMG01000036">
    <property type="protein sequence ID" value="TRL38017.1"/>
    <property type="molecule type" value="Genomic_DNA"/>
</dbReference>
<dbReference type="AlphaFoldDB" id="A0A549T812"/>
<dbReference type="InterPro" id="IPR002477">
    <property type="entry name" value="Peptidoglycan-bd-like"/>
</dbReference>
<dbReference type="SUPFAM" id="SSF53955">
    <property type="entry name" value="Lysozyme-like"/>
    <property type="match status" value="1"/>
</dbReference>
<comment type="caution">
    <text evidence="2">The sequence shown here is derived from an EMBL/GenBank/DDBJ whole genome shotgun (WGS) entry which is preliminary data.</text>
</comment>
<reference evidence="2 3" key="1">
    <citation type="submission" date="2019-07" db="EMBL/GenBank/DDBJ databases">
        <title>Ln-dependent methylotrophs.</title>
        <authorList>
            <person name="Tani A."/>
        </authorList>
    </citation>
    <scope>NUCLEOTIDE SEQUENCE [LARGE SCALE GENOMIC DNA]</scope>
    <source>
        <strain evidence="2 3">SM12</strain>
    </source>
</reference>
<dbReference type="InterPro" id="IPR036366">
    <property type="entry name" value="PGBDSf"/>
</dbReference>
<gene>
    <name evidence="2" type="ORF">FNA46_13485</name>
</gene>
<organism evidence="2 3">
    <name type="scientific">Rhizobium straminoryzae</name>
    <dbReference type="NCBI Taxonomy" id="1387186"/>
    <lineage>
        <taxon>Bacteria</taxon>
        <taxon>Pseudomonadati</taxon>
        <taxon>Pseudomonadota</taxon>
        <taxon>Alphaproteobacteria</taxon>
        <taxon>Hyphomicrobiales</taxon>
        <taxon>Rhizobiaceae</taxon>
        <taxon>Rhizobium/Agrobacterium group</taxon>
        <taxon>Rhizobium</taxon>
    </lineage>
</organism>
<dbReference type="SUPFAM" id="SSF47090">
    <property type="entry name" value="PGBD-like"/>
    <property type="match status" value="1"/>
</dbReference>
<sequence>MSDASLPHALTLQTFLAIAGPVPSNRRNSQEVNASILRLALPPLMDTYEIDRPLRVAHFLAQLAHESDSFSTFEEYASGAAYEGRDDLGNTRPGDGKRFKGRGPIQLTGRANYRAFTGWLRRQLPGSTPDFEEKPEQVLDDQWVPWSAVYFWVDKNLNRYADRDDVLAITRIINGGRNGLDDRKAKLARAKAAIAALQAAQTRTPDRGLFPVLHRGLMNDGNVERLQFFLRKQGAEVAVDGDFGPATELAVKTFQARRGIVPTGIVSPDTWSALAGE</sequence>
<protein>
    <submittedName>
        <fullName evidence="2">Peptidoglycan-binding protein</fullName>
    </submittedName>
</protein>
<proteinExistence type="predicted"/>
<dbReference type="PANTHER" id="PTHR34408:SF1">
    <property type="entry name" value="GLYCOSYL HYDROLASE FAMILY 19 DOMAIN-CONTAINING PROTEIN HI_1415"/>
    <property type="match status" value="1"/>
</dbReference>